<evidence type="ECO:0000259" key="1">
    <source>
        <dbReference type="Pfam" id="PF00149"/>
    </source>
</evidence>
<dbReference type="Proteomes" id="UP001265550">
    <property type="component" value="Unassembled WGS sequence"/>
</dbReference>
<dbReference type="Gene3D" id="3.60.21.10">
    <property type="match status" value="1"/>
</dbReference>
<dbReference type="NCBIfam" id="TIGR04123">
    <property type="entry name" value="P_estr_lig_assc"/>
    <property type="match status" value="1"/>
</dbReference>
<dbReference type="RefSeq" id="WP_204731645.1">
    <property type="nucleotide sequence ID" value="NZ_JAVDWE010000001.1"/>
</dbReference>
<reference evidence="2 3" key="1">
    <citation type="submission" date="2023-07" db="EMBL/GenBank/DDBJ databases">
        <title>Sorghum-associated microbial communities from plants grown in Nebraska, USA.</title>
        <authorList>
            <person name="Schachtman D."/>
        </authorList>
    </citation>
    <scope>NUCLEOTIDE SEQUENCE [LARGE SCALE GENOMIC DNA]</scope>
    <source>
        <strain evidence="2 3">BE240</strain>
    </source>
</reference>
<comment type="caution">
    <text evidence="2">The sequence shown here is derived from an EMBL/GenBank/DDBJ whole genome shotgun (WGS) entry which is preliminary data.</text>
</comment>
<dbReference type="Pfam" id="PF00149">
    <property type="entry name" value="Metallophos"/>
    <property type="match status" value="1"/>
</dbReference>
<dbReference type="InterPro" id="IPR029052">
    <property type="entry name" value="Metallo-depent_PP-like"/>
</dbReference>
<proteinExistence type="predicted"/>
<dbReference type="EMBL" id="JAVDWE010000001">
    <property type="protein sequence ID" value="MDR7092639.1"/>
    <property type="molecule type" value="Genomic_DNA"/>
</dbReference>
<sequence length="218" mass="23648">MDDTLATVLAGEPLQLCADRALYWPARRRLLVADVHLGKDDTFRAAGIALPAGGTRADLDRLTALIERHGAQSLWVLGDLLHGPLVDARWREDWARFLARHAGLEMLLIEGNHDRAAVHAKLGIAQRADRMVDGPFSFAHAPHTPGDGRLAICGHLHPVVRVPGFRGRFPAFAVIGPQLVLPAFSLFTGGQLVERADARYACLGAHVVDAGPTRLPPR</sequence>
<keyword evidence="2" id="KW-0436">Ligase</keyword>
<dbReference type="InterPro" id="IPR004843">
    <property type="entry name" value="Calcineurin-like_PHP"/>
</dbReference>
<gene>
    <name evidence="2" type="ORF">J2X09_000362</name>
</gene>
<dbReference type="InterPro" id="IPR024173">
    <property type="entry name" value="Pesterase_MJ0037-like"/>
</dbReference>
<dbReference type="SUPFAM" id="SSF56300">
    <property type="entry name" value="Metallo-dependent phosphatases"/>
    <property type="match status" value="1"/>
</dbReference>
<name>A0ABU1V5A3_9BURK</name>
<evidence type="ECO:0000313" key="3">
    <source>
        <dbReference type="Proteomes" id="UP001265550"/>
    </source>
</evidence>
<dbReference type="PIRSF" id="PIRSF000887">
    <property type="entry name" value="Pesterase_MJ0037"/>
    <property type="match status" value="1"/>
</dbReference>
<accession>A0ABU1V5A3</accession>
<dbReference type="InterPro" id="IPR026336">
    <property type="entry name" value="PdeM-like"/>
</dbReference>
<feature type="domain" description="Calcineurin-like phosphoesterase" evidence="1">
    <location>
        <begin position="30"/>
        <end position="114"/>
    </location>
</feature>
<keyword evidence="3" id="KW-1185">Reference proteome</keyword>
<dbReference type="GO" id="GO:0016874">
    <property type="term" value="F:ligase activity"/>
    <property type="evidence" value="ECO:0007669"/>
    <property type="project" value="UniProtKB-KW"/>
</dbReference>
<protein>
    <submittedName>
        <fullName evidence="2">DNA ligase-associated metallophosphoesterase</fullName>
    </submittedName>
</protein>
<organism evidence="2 3">
    <name type="scientific">Hydrogenophaga laconesensis</name>
    <dbReference type="NCBI Taxonomy" id="1805971"/>
    <lineage>
        <taxon>Bacteria</taxon>
        <taxon>Pseudomonadati</taxon>
        <taxon>Pseudomonadota</taxon>
        <taxon>Betaproteobacteria</taxon>
        <taxon>Burkholderiales</taxon>
        <taxon>Comamonadaceae</taxon>
        <taxon>Hydrogenophaga</taxon>
    </lineage>
</organism>
<dbReference type="PANTHER" id="PTHR39323">
    <property type="entry name" value="BLR1149 PROTEIN"/>
    <property type="match status" value="1"/>
</dbReference>
<dbReference type="PANTHER" id="PTHR39323:SF1">
    <property type="entry name" value="BLR1149 PROTEIN"/>
    <property type="match status" value="1"/>
</dbReference>
<evidence type="ECO:0000313" key="2">
    <source>
        <dbReference type="EMBL" id="MDR7092639.1"/>
    </source>
</evidence>